<evidence type="ECO:0000313" key="3">
    <source>
        <dbReference type="Proteomes" id="UP001329825"/>
    </source>
</evidence>
<protein>
    <submittedName>
        <fullName evidence="2">Uncharacterized protein</fullName>
    </submittedName>
</protein>
<reference evidence="2 3" key="1">
    <citation type="submission" date="2024-01" db="EMBL/GenBank/DDBJ databases">
        <title>Comparative genomics of Cryptococcus and Kwoniella reveals pathogenesis evolution and contrasting modes of karyotype evolution via chromosome fusion or intercentromeric recombination.</title>
        <authorList>
            <person name="Coelho M.A."/>
            <person name="David-Palma M."/>
            <person name="Shea T."/>
            <person name="Bowers K."/>
            <person name="McGinley-Smith S."/>
            <person name="Mohammad A.W."/>
            <person name="Gnirke A."/>
            <person name="Yurkov A.M."/>
            <person name="Nowrousian M."/>
            <person name="Sun S."/>
            <person name="Cuomo C.A."/>
            <person name="Heitman J."/>
        </authorList>
    </citation>
    <scope>NUCLEOTIDE SEQUENCE [LARGE SCALE GENOMIC DNA]</scope>
    <source>
        <strain evidence="2">CBS 11374</strain>
    </source>
</reference>
<evidence type="ECO:0000256" key="1">
    <source>
        <dbReference type="SAM" id="MobiDB-lite"/>
    </source>
</evidence>
<dbReference type="RefSeq" id="XP_062789069.1">
    <property type="nucleotide sequence ID" value="XM_062933018.1"/>
</dbReference>
<keyword evidence="3" id="KW-1185">Reference proteome</keyword>
<feature type="region of interest" description="Disordered" evidence="1">
    <location>
        <begin position="116"/>
        <end position="214"/>
    </location>
</feature>
<evidence type="ECO:0000313" key="2">
    <source>
        <dbReference type="EMBL" id="WRT64329.1"/>
    </source>
</evidence>
<dbReference type="EMBL" id="CP141881">
    <property type="protein sequence ID" value="WRT64329.1"/>
    <property type="molecule type" value="Genomic_DNA"/>
</dbReference>
<feature type="compositionally biased region" description="Low complexity" evidence="1">
    <location>
        <begin position="196"/>
        <end position="214"/>
    </location>
</feature>
<dbReference type="GeneID" id="87953392"/>
<feature type="region of interest" description="Disordered" evidence="1">
    <location>
        <begin position="252"/>
        <end position="272"/>
    </location>
</feature>
<sequence>MSTCKNADVVSVLERTDPTHPPSFNYALEVVKRYSRAKIAKGSGRQLLCKHGKLETLESKFAHLGYQDIFYLTRLQLKLPPSSTTLPSPASSCVKQTLIKAKYPLPADNLKVDVASSSSKITPFPDPTLKGRRCSKQPIQREGRRGSRSITNSPTLPSPEVMRRSSSARPDLPSTSTSSNIPSPSPARKTLKNSKSSWTINPSSSRSNSSSRSRSSTSIITNIHSESNVWSPLLSGLGIKTSQIHQTHHLHTATTSCSVTRQNSPVTPLPNDGDDEIKIKFNESPFDILPSPLSLDNTESLYPLSPTLIEMLDLGPLHLDGNDQNQITSSKNMLQNTYESSIREYEGVQHGLLTVSIENVI</sequence>
<feature type="compositionally biased region" description="Low complexity" evidence="1">
    <location>
        <begin position="173"/>
        <end position="182"/>
    </location>
</feature>
<organism evidence="2 3">
    <name type="scientific">Kwoniella shivajii</name>
    <dbReference type="NCBI Taxonomy" id="564305"/>
    <lineage>
        <taxon>Eukaryota</taxon>
        <taxon>Fungi</taxon>
        <taxon>Dikarya</taxon>
        <taxon>Basidiomycota</taxon>
        <taxon>Agaricomycotina</taxon>
        <taxon>Tremellomycetes</taxon>
        <taxon>Tremellales</taxon>
        <taxon>Cryptococcaceae</taxon>
        <taxon>Kwoniella</taxon>
    </lineage>
</organism>
<dbReference type="Proteomes" id="UP001329825">
    <property type="component" value="Chromosome 1"/>
</dbReference>
<proteinExistence type="predicted"/>
<name>A0ABZ1CRF0_9TREE</name>
<feature type="compositionally biased region" description="Polar residues" evidence="1">
    <location>
        <begin position="252"/>
        <end position="266"/>
    </location>
</feature>
<gene>
    <name evidence="2" type="ORF">IL334_001261</name>
</gene>
<accession>A0ABZ1CRF0</accession>